<dbReference type="Proteomes" id="UP000232710">
    <property type="component" value="Segment"/>
</dbReference>
<organismHost>
    <name type="scientific">Micromonas pusilla</name>
    <name type="common">Picoplanktonic green alga</name>
    <name type="synonym">Chromulina pusilla</name>
    <dbReference type="NCBI Taxonomy" id="38833"/>
</organismHost>
<dbReference type="GO" id="GO:0019028">
    <property type="term" value="C:viral capsid"/>
    <property type="evidence" value="ECO:0007669"/>
    <property type="project" value="UniProtKB-KW"/>
</dbReference>
<sequence length="409" mass="47057">MAGRLRLAATGVQDRWLTEDPQFSHFLVNFKRHTKFALDYVESHFDGDLDFGKTIVCRIPGDKGDLIRNVNLKMTLTDPLPVVGGASNWVQGIGSQIMEYVELVIGGQVIERITGEYISIHQQLHNTNDDTEQSLYFLSGHQRQLPFPDTYTYYVDLPFYFYRHPSLSIPTCALTKQQVEIVIKLKPLEELISGGKAAFDALGGPYVWANIQGSINRMSIDTEFIYVTDDERNYLKSNPIDYLITQVQMSTFVMKAGETEKSVMLNFKHPVREMYFVSQMAYNQNEDNYPYILNKLSNVELRFNDQVVFNRDGLFMMYQNQFMHHTNCSREYTNGGVTIPFVFGTYSFSLNPEVHYPTGQVNMSRISHKLLKMKIDIDPSDVSYTKNNRVYAINYNILRFESGLAGLKF</sequence>
<evidence type="ECO:0000256" key="2">
    <source>
        <dbReference type="ARBA" id="ARBA00022561"/>
    </source>
</evidence>
<dbReference type="InterPro" id="IPR016112">
    <property type="entry name" value="VP_dsDNA_II"/>
</dbReference>
<dbReference type="Pfam" id="PF16903">
    <property type="entry name" value="Capsid_N"/>
    <property type="match status" value="1"/>
</dbReference>
<evidence type="ECO:0000256" key="3">
    <source>
        <dbReference type="ARBA" id="ARBA00022844"/>
    </source>
</evidence>
<dbReference type="Gene3D" id="2.70.9.20">
    <property type="entry name" value="Major capsid protein Vp54"/>
    <property type="match status" value="1"/>
</dbReference>
<evidence type="ECO:0000256" key="1">
    <source>
        <dbReference type="ARBA" id="ARBA00004328"/>
    </source>
</evidence>
<dbReference type="InterPro" id="IPR031654">
    <property type="entry name" value="Capsid_N"/>
</dbReference>
<dbReference type="InterPro" id="IPR038519">
    <property type="entry name" value="MCP_C_sf"/>
</dbReference>
<dbReference type="EMBL" id="JF974320">
    <property type="protein sequence ID" value="AET84820.1"/>
    <property type="molecule type" value="Genomic_DNA"/>
</dbReference>
<dbReference type="SUPFAM" id="SSF49749">
    <property type="entry name" value="Group II dsDNA viruses VP"/>
    <property type="match status" value="2"/>
</dbReference>
<keyword evidence="2" id="KW-0167">Capsid protein</keyword>
<keyword evidence="7" id="KW-1185">Reference proteome</keyword>
<protein>
    <submittedName>
        <fullName evidence="6">Major capsid protein</fullName>
    </submittedName>
</protein>
<name>G9E5Z3_MPSP1</name>
<evidence type="ECO:0000259" key="5">
    <source>
        <dbReference type="Pfam" id="PF16903"/>
    </source>
</evidence>
<feature type="domain" description="Major capsid protein C-terminal" evidence="4">
    <location>
        <begin position="231"/>
        <end position="406"/>
    </location>
</feature>
<dbReference type="GO" id="GO:0005198">
    <property type="term" value="F:structural molecule activity"/>
    <property type="evidence" value="ECO:0007669"/>
    <property type="project" value="InterPro"/>
</dbReference>
<reference evidence="6 7" key="1">
    <citation type="submission" date="2010-12" db="EMBL/GenBank/DDBJ databases">
        <title>The Genome Sequence of Micromonas pusilla virus SP1.</title>
        <authorList>
            <consortium name="The Broad Institute Genome Sequencing Platform"/>
            <person name="Henn M.R."/>
            <person name="Suttle C."/>
            <person name="Winget D."/>
            <person name="Chan A."/>
            <person name="Levin J."/>
            <person name="Malboeuf C."/>
            <person name="Casali M."/>
            <person name="Russ C."/>
            <person name="Lennon N."/>
            <person name="Chapman S.B."/>
            <person name="Erlich R."/>
            <person name="Young S.K."/>
            <person name="Yandava C."/>
            <person name="Zeng Q."/>
            <person name="Alvarado L."/>
            <person name="Anderson S."/>
            <person name="Berlin A."/>
            <person name="Chen Z."/>
            <person name="Freedman E."/>
            <person name="Gellesch M."/>
            <person name="Goldberg J."/>
            <person name="Green L."/>
            <person name="Griggs A."/>
            <person name="Gujja S."/>
            <person name="Heilman E.R."/>
            <person name="Heiman D."/>
            <person name="Hollinger A."/>
            <person name="Howarth C."/>
            <person name="Larson L."/>
            <person name="Mehta T."/>
            <person name="Pearson M."/>
            <person name="Roberts A."/>
            <person name="Ryan E."/>
            <person name="Saif S."/>
            <person name="Shea T."/>
            <person name="Shenoy N."/>
            <person name="Sisk P."/>
            <person name="Stolte C."/>
            <person name="Sykes S."/>
            <person name="White J."/>
            <person name="Haas B."/>
            <person name="Nusbaum C."/>
            <person name="Birren B."/>
        </authorList>
    </citation>
    <scope>NUCLEOTIDE SEQUENCE [LARGE SCALE GENOMIC DNA]</scope>
    <source>
        <strain evidence="6 7">SP1</strain>
    </source>
</reference>
<comment type="subcellular location">
    <subcellularLocation>
        <location evidence="1">Virion</location>
    </subcellularLocation>
</comment>
<proteinExistence type="predicted"/>
<keyword evidence="3" id="KW-0946">Virion</keyword>
<dbReference type="Pfam" id="PF04451">
    <property type="entry name" value="Capsid_NCLDV"/>
    <property type="match status" value="1"/>
</dbReference>
<dbReference type="InterPro" id="IPR007542">
    <property type="entry name" value="MCP_C"/>
</dbReference>
<feature type="domain" description="Major capsid protein N-terminal" evidence="5">
    <location>
        <begin position="25"/>
        <end position="192"/>
    </location>
</feature>
<evidence type="ECO:0000313" key="6">
    <source>
        <dbReference type="EMBL" id="AET84820.1"/>
    </source>
</evidence>
<organism evidence="6 7">
    <name type="scientific">Micromonas pusilla virus SP1</name>
    <name type="common">MpV-SP1</name>
    <dbReference type="NCBI Taxonomy" id="373996"/>
    <lineage>
        <taxon>Viruses</taxon>
        <taxon>Varidnaviria</taxon>
        <taxon>Bamfordvirae</taxon>
        <taxon>Nucleocytoviricota</taxon>
        <taxon>Megaviricetes</taxon>
        <taxon>Algavirales</taxon>
        <taxon>Phycodnaviridae</taxon>
        <taxon>Prasinovirus</taxon>
        <taxon>Prasinovirus micromonas</taxon>
    </lineage>
</organism>
<gene>
    <name evidence="6" type="ORF">MPXG_00022</name>
</gene>
<accession>G9E5Z3</accession>
<dbReference type="Gene3D" id="2.70.9.10">
    <property type="entry name" value="Adenovirus Type 2 Hexon, domain 4"/>
    <property type="match status" value="1"/>
</dbReference>
<evidence type="ECO:0000313" key="7">
    <source>
        <dbReference type="Proteomes" id="UP000232710"/>
    </source>
</evidence>
<evidence type="ECO:0000259" key="4">
    <source>
        <dbReference type="Pfam" id="PF04451"/>
    </source>
</evidence>